<dbReference type="Proteomes" id="UP000185469">
    <property type="component" value="Chromosome"/>
</dbReference>
<protein>
    <recommendedName>
        <fullName evidence="4">Holin</fullName>
    </recommendedName>
</protein>
<dbReference type="AlphaFoldDB" id="A0A1L7CXD1"/>
<keyword evidence="1" id="KW-1133">Transmembrane helix</keyword>
<keyword evidence="1" id="KW-0472">Membrane</keyword>
<proteinExistence type="predicted"/>
<accession>A0A1L7CXD1</accession>
<name>A0A1L7CXD1_9CORY</name>
<reference evidence="2 3" key="1">
    <citation type="submission" date="2014-08" db="EMBL/GenBank/DDBJ databases">
        <title>Complete genome sequence of Corynebacterium sphenisci CECT 5990(T) (=DSM 44792(T)), isolated from healthy wild penguins.</title>
        <authorList>
            <person name="Ruckert C."/>
            <person name="Albersmeier A."/>
            <person name="Winkler A."/>
            <person name="Kalinowski J."/>
        </authorList>
    </citation>
    <scope>NUCLEOTIDE SEQUENCE [LARGE SCALE GENOMIC DNA]</scope>
    <source>
        <strain evidence="2 3">DSM 44792</strain>
    </source>
</reference>
<evidence type="ECO:0000313" key="2">
    <source>
        <dbReference type="EMBL" id="APT90513.1"/>
    </source>
</evidence>
<keyword evidence="1" id="KW-0812">Transmembrane</keyword>
<evidence type="ECO:0008006" key="4">
    <source>
        <dbReference type="Google" id="ProtNLM"/>
    </source>
</evidence>
<dbReference type="KEGG" id="csph:CSPHI_05090"/>
<sequence length="129" mass="13197">MTTRERLTQPWVIRKSIYTIAAIIGLVMVAAGIIDPATVDGWDESIAPLVSLALTLTTGMAATRTHRGSDDPVTIDDVAHAADVAARGAAKGAVDWIAYGPAAAPGAAGGLLDRARADLTRGAGDDHPA</sequence>
<dbReference type="STRING" id="1437874.CSPHI_05090"/>
<feature type="transmembrane region" description="Helical" evidence="1">
    <location>
        <begin position="12"/>
        <end position="34"/>
    </location>
</feature>
<evidence type="ECO:0000313" key="3">
    <source>
        <dbReference type="Proteomes" id="UP000185469"/>
    </source>
</evidence>
<evidence type="ECO:0000256" key="1">
    <source>
        <dbReference type="SAM" id="Phobius"/>
    </source>
</evidence>
<dbReference type="EMBL" id="CP009248">
    <property type="protein sequence ID" value="APT90513.1"/>
    <property type="molecule type" value="Genomic_DNA"/>
</dbReference>
<keyword evidence="3" id="KW-1185">Reference proteome</keyword>
<organism evidence="2 3">
    <name type="scientific">Corynebacterium sphenisci DSM 44792</name>
    <dbReference type="NCBI Taxonomy" id="1437874"/>
    <lineage>
        <taxon>Bacteria</taxon>
        <taxon>Bacillati</taxon>
        <taxon>Actinomycetota</taxon>
        <taxon>Actinomycetes</taxon>
        <taxon>Mycobacteriales</taxon>
        <taxon>Corynebacteriaceae</taxon>
        <taxon>Corynebacterium</taxon>
    </lineage>
</organism>
<dbReference type="RefSeq" id="WP_075691769.1">
    <property type="nucleotide sequence ID" value="NZ_CP009248.1"/>
</dbReference>
<gene>
    <name evidence="2" type="ORF">CSPHI_05090</name>
</gene>